<sequence>MYHRVIPDDTNFFGGFPMIKLSNLPDQIMKVAKSYEKENETFDVFPAKFLIDNTFYYYIDFVPTFAQLIIREDGTVPPIKEIEKVYLYANGYNASIHVLGTIGEKWRKTYTIKNYYMLKKILEKVRGIFREMEPTEDVKQALETFMKVPDVIIKHQRVINQSVENGRKATVEMRKREIVTVEDYKQMRGYQVDMVRSAYWQNEIQFKTADEREKVMDYLASIRSLSNWRVLWLYHRLKPYQQYMYTKEKNPKEFQEMQDLAEEIFKDIPIEENPQALEHIKYLRNPRR</sequence>
<protein>
    <submittedName>
        <fullName evidence="1">Uncharacterized protein</fullName>
    </submittedName>
</protein>
<dbReference type="Proteomes" id="UP000617979">
    <property type="component" value="Unassembled WGS sequence"/>
</dbReference>
<reference evidence="2" key="1">
    <citation type="journal article" date="2019" name="Int. J. Syst. Evol. Microbiol.">
        <title>The Global Catalogue of Microorganisms (GCM) 10K type strain sequencing project: providing services to taxonomists for standard genome sequencing and annotation.</title>
        <authorList>
            <consortium name="The Broad Institute Genomics Platform"/>
            <consortium name="The Broad Institute Genome Sequencing Center for Infectious Disease"/>
            <person name="Wu L."/>
            <person name="Ma J."/>
        </authorList>
    </citation>
    <scope>NUCLEOTIDE SEQUENCE [LARGE SCALE GENOMIC DNA]</scope>
    <source>
        <strain evidence="2">CGMCC 1.12404</strain>
    </source>
</reference>
<name>A0ABQ1H4X1_9BACL</name>
<evidence type="ECO:0000313" key="1">
    <source>
        <dbReference type="EMBL" id="GGA57490.1"/>
    </source>
</evidence>
<keyword evidence="2" id="KW-1185">Reference proteome</keyword>
<evidence type="ECO:0000313" key="2">
    <source>
        <dbReference type="Proteomes" id="UP000617979"/>
    </source>
</evidence>
<comment type="caution">
    <text evidence="1">The sequence shown here is derived from an EMBL/GenBank/DDBJ whole genome shotgun (WGS) entry which is preliminary data.</text>
</comment>
<proteinExistence type="predicted"/>
<dbReference type="EMBL" id="BMEX01000025">
    <property type="protein sequence ID" value="GGA57490.1"/>
    <property type="molecule type" value="Genomic_DNA"/>
</dbReference>
<accession>A0ABQ1H4X1</accession>
<gene>
    <name evidence="1" type="ORF">GCM10007416_33400</name>
</gene>
<organism evidence="1 2">
    <name type="scientific">Kroppenstedtia guangzhouensis</name>
    <dbReference type="NCBI Taxonomy" id="1274356"/>
    <lineage>
        <taxon>Bacteria</taxon>
        <taxon>Bacillati</taxon>
        <taxon>Bacillota</taxon>
        <taxon>Bacilli</taxon>
        <taxon>Bacillales</taxon>
        <taxon>Thermoactinomycetaceae</taxon>
        <taxon>Kroppenstedtia</taxon>
    </lineage>
</organism>